<evidence type="ECO:0000313" key="2">
    <source>
        <dbReference type="EMBL" id="TSJ66819.1"/>
    </source>
</evidence>
<dbReference type="AlphaFoldDB" id="A0A556PQZ8"/>
<organism evidence="2 3">
    <name type="scientific">Allobacillus salarius</name>
    <dbReference type="NCBI Taxonomy" id="1955272"/>
    <lineage>
        <taxon>Bacteria</taxon>
        <taxon>Bacillati</taxon>
        <taxon>Bacillota</taxon>
        <taxon>Bacilli</taxon>
        <taxon>Bacillales</taxon>
        <taxon>Bacillaceae</taxon>
        <taxon>Allobacillus</taxon>
    </lineage>
</organism>
<evidence type="ECO:0000313" key="3">
    <source>
        <dbReference type="Proteomes" id="UP000316425"/>
    </source>
</evidence>
<proteinExistence type="predicted"/>
<dbReference type="EMBL" id="VMHE01000003">
    <property type="protein sequence ID" value="TSJ66819.1"/>
    <property type="molecule type" value="Genomic_DNA"/>
</dbReference>
<evidence type="ECO:0000256" key="1">
    <source>
        <dbReference type="SAM" id="Phobius"/>
    </source>
</evidence>
<dbReference type="OrthoDB" id="9824835at2"/>
<feature type="transmembrane region" description="Helical" evidence="1">
    <location>
        <begin position="21"/>
        <end position="38"/>
    </location>
</feature>
<keyword evidence="1" id="KW-1133">Transmembrane helix</keyword>
<reference evidence="2 3" key="1">
    <citation type="submission" date="2019-07" db="EMBL/GenBank/DDBJ databases">
        <title>Allobacillus sp. nov. SKP isolated from shrimp paste of Euphausiacea.</title>
        <authorList>
            <person name="Kanchanasin P."/>
            <person name="Tanasupawat S."/>
            <person name="Shi W."/>
            <person name="Wu L."/>
            <person name="Ma J."/>
        </authorList>
    </citation>
    <scope>NUCLEOTIDE SEQUENCE [LARGE SCALE GENOMIC DNA]</scope>
    <source>
        <strain evidence="2 3">SKP4-8</strain>
    </source>
</reference>
<gene>
    <name evidence="2" type="ORF">FPQ13_03755</name>
</gene>
<name>A0A556PQZ8_9BACI</name>
<keyword evidence="1" id="KW-0472">Membrane</keyword>
<protein>
    <submittedName>
        <fullName evidence="2">Uncharacterized protein</fullName>
    </submittedName>
</protein>
<dbReference type="RefSeq" id="WP_144087980.1">
    <property type="nucleotide sequence ID" value="NZ_VMHE01000003.1"/>
</dbReference>
<comment type="caution">
    <text evidence="2">The sequence shown here is derived from an EMBL/GenBank/DDBJ whole genome shotgun (WGS) entry which is preliminary data.</text>
</comment>
<keyword evidence="3" id="KW-1185">Reference proteome</keyword>
<accession>A0A556PQZ8</accession>
<dbReference type="Proteomes" id="UP000316425">
    <property type="component" value="Unassembled WGS sequence"/>
</dbReference>
<sequence>MERRPRKDFSESIMKPLWKAPWFWLIIVALFALTLPVFEDEEKQIPEDINDSFYYSARDAYHDFMEGWLDRQVPEQSVSVEWTTYQYEQIQSGTETTSDREPLSSSEEKVVELLHTMLSELKNYEEAWSNDQAYEREPFFSAASEVANKLNIEAEDVNPAE</sequence>
<keyword evidence="1" id="KW-0812">Transmembrane</keyword>